<dbReference type="Proteomes" id="UP001301326">
    <property type="component" value="Chromosome"/>
</dbReference>
<dbReference type="AlphaFoldDB" id="A0AA95HK93"/>
<protein>
    <submittedName>
        <fullName evidence="2">FkbM family methyltransferase</fullName>
    </submittedName>
</protein>
<dbReference type="InterPro" id="IPR029063">
    <property type="entry name" value="SAM-dependent_MTases_sf"/>
</dbReference>
<dbReference type="GO" id="GO:0032259">
    <property type="term" value="P:methylation"/>
    <property type="evidence" value="ECO:0007669"/>
    <property type="project" value="UniProtKB-KW"/>
</dbReference>
<reference evidence="2" key="2">
    <citation type="submission" date="2023-04" db="EMBL/GenBank/DDBJ databases">
        <authorList>
            <person name="Beletskiy A.V."/>
            <person name="Mardanov A.V."/>
            <person name="Ravin N.V."/>
        </authorList>
    </citation>
    <scope>NUCLEOTIDE SEQUENCE</scope>
    <source>
        <strain evidence="2">GKL-02</strain>
    </source>
</reference>
<evidence type="ECO:0000259" key="1">
    <source>
        <dbReference type="Pfam" id="PF05050"/>
    </source>
</evidence>
<gene>
    <name evidence="2" type="ORF">QJT81_08600</name>
</gene>
<dbReference type="Pfam" id="PF05050">
    <property type="entry name" value="Methyltransf_21"/>
    <property type="match status" value="1"/>
</dbReference>
<organism evidence="2">
    <name type="scientific">Candidatus Thiothrix putei</name>
    <dbReference type="NCBI Taxonomy" id="3080811"/>
    <lineage>
        <taxon>Bacteria</taxon>
        <taxon>Pseudomonadati</taxon>
        <taxon>Pseudomonadota</taxon>
        <taxon>Gammaproteobacteria</taxon>
        <taxon>Thiotrichales</taxon>
        <taxon>Thiotrichaceae</taxon>
        <taxon>Thiothrix</taxon>
    </lineage>
</organism>
<accession>A0AA95HK93</accession>
<dbReference type="Gene3D" id="3.40.50.150">
    <property type="entry name" value="Vaccinia Virus protein VP39"/>
    <property type="match status" value="1"/>
</dbReference>
<dbReference type="KEGG" id="tput:QJT81_08600"/>
<keyword evidence="2" id="KW-0808">Transferase</keyword>
<evidence type="ECO:0000313" key="2">
    <source>
        <dbReference type="EMBL" id="WGZ96019.1"/>
    </source>
</evidence>
<dbReference type="InterPro" id="IPR006342">
    <property type="entry name" value="FkbM_mtfrase"/>
</dbReference>
<dbReference type="EMBL" id="CP124756">
    <property type="protein sequence ID" value="WGZ96019.1"/>
    <property type="molecule type" value="Genomic_DNA"/>
</dbReference>
<reference evidence="2" key="1">
    <citation type="journal article" date="2023" name="Int. J. Mol. Sci.">
        <title>Metagenomics Revealed a New Genus 'Candidatus Thiocaldithrix dubininis' gen. nov., sp. nov. and a New Species 'Candidatus Thiothrix putei' sp. nov. in the Family Thiotrichaceae, Some Members of Which Have Traits of Both Na+- and H+-Motive Energetics.</title>
        <authorList>
            <person name="Ravin N.V."/>
            <person name="Muntyan M.S."/>
            <person name="Smolyakov D.D."/>
            <person name="Rudenko T.S."/>
            <person name="Beletsky A.V."/>
            <person name="Mardanov A.V."/>
            <person name="Grabovich M.Y."/>
        </authorList>
    </citation>
    <scope>NUCLEOTIDE SEQUENCE</scope>
    <source>
        <strain evidence="2">GKL-02</strain>
    </source>
</reference>
<keyword evidence="2" id="KW-0489">Methyltransferase</keyword>
<feature type="domain" description="Methyltransferase FkbM" evidence="1">
    <location>
        <begin position="3"/>
        <end position="180"/>
    </location>
</feature>
<sequence>MIQIGANDGKYEYSKESGKDFIFDFLLTNPYWQAVLVEPIPSVFTELKKNYSQHKNQIAFVNNAITERTETRELEISGKEGKNSSFFKRPQSLIGKIRSILKHNNKIKINVNCISYNELCSIQNLKEVDFIKIDAEGYDEIIIESILHTDQSNLIPKVFFWEKNTHTNNTCEEKLSNLGYHIFLSGLNKSGNYMDRVAIHSSIL</sequence>
<name>A0AA95HK93_9GAMM</name>
<dbReference type="GO" id="GO:0008168">
    <property type="term" value="F:methyltransferase activity"/>
    <property type="evidence" value="ECO:0007669"/>
    <property type="project" value="UniProtKB-KW"/>
</dbReference>
<dbReference type="NCBIfam" id="TIGR01444">
    <property type="entry name" value="fkbM_fam"/>
    <property type="match status" value="1"/>
</dbReference>
<proteinExistence type="predicted"/>
<dbReference type="SUPFAM" id="SSF53335">
    <property type="entry name" value="S-adenosyl-L-methionine-dependent methyltransferases"/>
    <property type="match status" value="1"/>
</dbReference>